<dbReference type="GO" id="GO:0045892">
    <property type="term" value="P:negative regulation of DNA-templated transcription"/>
    <property type="evidence" value="ECO:0007669"/>
    <property type="project" value="TreeGrafter"/>
</dbReference>
<evidence type="ECO:0000259" key="6">
    <source>
        <dbReference type="PROSITE" id="PS51078"/>
    </source>
</evidence>
<accession>A0A543C1Z1</accession>
<dbReference type="InterPro" id="IPR005471">
    <property type="entry name" value="Tscrpt_reg_IclR_N"/>
</dbReference>
<feature type="domain" description="HTH iclR-type" evidence="5">
    <location>
        <begin position="42"/>
        <end position="108"/>
    </location>
</feature>
<dbReference type="Proteomes" id="UP000315677">
    <property type="component" value="Unassembled WGS sequence"/>
</dbReference>
<dbReference type="AlphaFoldDB" id="A0A543C1Z1"/>
<organism evidence="7 8">
    <name type="scientific">Pseudonocardia kunmingensis</name>
    <dbReference type="NCBI Taxonomy" id="630975"/>
    <lineage>
        <taxon>Bacteria</taxon>
        <taxon>Bacillati</taxon>
        <taxon>Actinomycetota</taxon>
        <taxon>Actinomycetes</taxon>
        <taxon>Pseudonocardiales</taxon>
        <taxon>Pseudonocardiaceae</taxon>
        <taxon>Pseudonocardia</taxon>
    </lineage>
</organism>
<dbReference type="SUPFAM" id="SSF55781">
    <property type="entry name" value="GAF domain-like"/>
    <property type="match status" value="1"/>
</dbReference>
<protein>
    <submittedName>
        <fullName evidence="7">IclR family transcriptional regulator</fullName>
    </submittedName>
</protein>
<keyword evidence="1" id="KW-0805">Transcription regulation</keyword>
<evidence type="ECO:0000259" key="5">
    <source>
        <dbReference type="PROSITE" id="PS51077"/>
    </source>
</evidence>
<sequence length="318" mass="34210">MSRQSGRDDDLAQVRHRGLHLKRSAQWNIAHMLDDQQFTPGAQSLHRGLMLLDVVAVMARDEPGGVTLADLARTTSLPKSSLHRLLLALCEAGYVERVEATGTYRLGVLAQVLGELATSSHDALRDAATDSLIRLAELSEDTTFLTVRHGSYGLCVRREEGSGPIRNNAMGPGDRHPLGVGAGSLAMLAELPDDEVEDALERNAHIIARHYPLIDSRTLRDLVAQTRRDGYATNAGLAAPGSWAIGVAICAPDGSPTAALSIASIEQRLSGARRTELVDALHAEVELIKSLWPAPPSRRATDGRSRPTAPQKGHLPHV</sequence>
<dbReference type="GO" id="GO:0003700">
    <property type="term" value="F:DNA-binding transcription factor activity"/>
    <property type="evidence" value="ECO:0007669"/>
    <property type="project" value="TreeGrafter"/>
</dbReference>
<reference evidence="7 8" key="1">
    <citation type="submission" date="2019-06" db="EMBL/GenBank/DDBJ databases">
        <title>Sequencing the genomes of 1000 actinobacteria strains.</title>
        <authorList>
            <person name="Klenk H.-P."/>
        </authorList>
    </citation>
    <scope>NUCLEOTIDE SEQUENCE [LARGE SCALE GENOMIC DNA]</scope>
    <source>
        <strain evidence="7 8">DSM 45301</strain>
    </source>
</reference>
<dbReference type="Pfam" id="PF01614">
    <property type="entry name" value="IclR_C"/>
    <property type="match status" value="1"/>
</dbReference>
<dbReference type="PANTHER" id="PTHR30136">
    <property type="entry name" value="HELIX-TURN-HELIX TRANSCRIPTIONAL REGULATOR, ICLR FAMILY"/>
    <property type="match status" value="1"/>
</dbReference>
<comment type="caution">
    <text evidence="7">The sequence shown here is derived from an EMBL/GenBank/DDBJ whole genome shotgun (WGS) entry which is preliminary data.</text>
</comment>
<dbReference type="Gene3D" id="3.30.450.40">
    <property type="match status" value="1"/>
</dbReference>
<dbReference type="SMART" id="SM00346">
    <property type="entry name" value="HTH_ICLR"/>
    <property type="match status" value="1"/>
</dbReference>
<dbReference type="InterPro" id="IPR029016">
    <property type="entry name" value="GAF-like_dom_sf"/>
</dbReference>
<dbReference type="SUPFAM" id="SSF46785">
    <property type="entry name" value="Winged helix' DNA-binding domain"/>
    <property type="match status" value="1"/>
</dbReference>
<dbReference type="InterPro" id="IPR036388">
    <property type="entry name" value="WH-like_DNA-bd_sf"/>
</dbReference>
<gene>
    <name evidence="7" type="ORF">FB558_8637</name>
</gene>
<dbReference type="InterPro" id="IPR036390">
    <property type="entry name" value="WH_DNA-bd_sf"/>
</dbReference>
<dbReference type="PROSITE" id="PS51077">
    <property type="entry name" value="HTH_ICLR"/>
    <property type="match status" value="1"/>
</dbReference>
<feature type="region of interest" description="Disordered" evidence="4">
    <location>
        <begin position="294"/>
        <end position="318"/>
    </location>
</feature>
<evidence type="ECO:0000256" key="2">
    <source>
        <dbReference type="ARBA" id="ARBA00023125"/>
    </source>
</evidence>
<dbReference type="RefSeq" id="WP_170231836.1">
    <property type="nucleotide sequence ID" value="NZ_VFPA01000010.1"/>
</dbReference>
<dbReference type="GO" id="GO:0003677">
    <property type="term" value="F:DNA binding"/>
    <property type="evidence" value="ECO:0007669"/>
    <property type="project" value="UniProtKB-KW"/>
</dbReference>
<evidence type="ECO:0000256" key="3">
    <source>
        <dbReference type="ARBA" id="ARBA00023163"/>
    </source>
</evidence>
<dbReference type="EMBL" id="VFPA01000010">
    <property type="protein sequence ID" value="TQL91089.1"/>
    <property type="molecule type" value="Genomic_DNA"/>
</dbReference>
<feature type="domain" description="IclR-ED" evidence="6">
    <location>
        <begin position="112"/>
        <end position="294"/>
    </location>
</feature>
<evidence type="ECO:0000313" key="8">
    <source>
        <dbReference type="Proteomes" id="UP000315677"/>
    </source>
</evidence>
<evidence type="ECO:0000313" key="7">
    <source>
        <dbReference type="EMBL" id="TQL91089.1"/>
    </source>
</evidence>
<evidence type="ECO:0000256" key="4">
    <source>
        <dbReference type="SAM" id="MobiDB-lite"/>
    </source>
</evidence>
<keyword evidence="8" id="KW-1185">Reference proteome</keyword>
<keyword evidence="2" id="KW-0238">DNA-binding</keyword>
<dbReference type="PROSITE" id="PS51078">
    <property type="entry name" value="ICLR_ED"/>
    <property type="match status" value="1"/>
</dbReference>
<dbReference type="Gene3D" id="1.10.10.10">
    <property type="entry name" value="Winged helix-like DNA-binding domain superfamily/Winged helix DNA-binding domain"/>
    <property type="match status" value="1"/>
</dbReference>
<keyword evidence="3" id="KW-0804">Transcription</keyword>
<dbReference type="InterPro" id="IPR014757">
    <property type="entry name" value="Tscrpt_reg_IclR_C"/>
</dbReference>
<dbReference type="Pfam" id="PF09339">
    <property type="entry name" value="HTH_IclR"/>
    <property type="match status" value="1"/>
</dbReference>
<proteinExistence type="predicted"/>
<dbReference type="InterPro" id="IPR050707">
    <property type="entry name" value="HTH_MetabolicPath_Reg"/>
</dbReference>
<name>A0A543C1Z1_9PSEU</name>
<evidence type="ECO:0000256" key="1">
    <source>
        <dbReference type="ARBA" id="ARBA00023015"/>
    </source>
</evidence>
<dbReference type="PANTHER" id="PTHR30136:SF39">
    <property type="entry name" value="TRANSCRIPTIONAL REGULATORY PROTEIN"/>
    <property type="match status" value="1"/>
</dbReference>